<evidence type="ECO:0000256" key="1">
    <source>
        <dbReference type="ARBA" id="ARBA00004141"/>
    </source>
</evidence>
<evidence type="ECO:0000259" key="6">
    <source>
        <dbReference type="Pfam" id="PF01699"/>
    </source>
</evidence>
<feature type="transmembrane region" description="Helical" evidence="5">
    <location>
        <begin position="131"/>
        <end position="152"/>
    </location>
</feature>
<dbReference type="PANTHER" id="PTHR10846">
    <property type="entry name" value="SODIUM/POTASSIUM/CALCIUM EXCHANGER"/>
    <property type="match status" value="1"/>
</dbReference>
<evidence type="ECO:0000256" key="3">
    <source>
        <dbReference type="ARBA" id="ARBA00022989"/>
    </source>
</evidence>
<organism evidence="7 8">
    <name type="scientific">Candidatus Harrisonbacteria bacterium CG10_big_fil_rev_8_21_14_0_10_40_38</name>
    <dbReference type="NCBI Taxonomy" id="1974583"/>
    <lineage>
        <taxon>Bacteria</taxon>
        <taxon>Candidatus Harrisoniibacteriota</taxon>
    </lineage>
</organism>
<name>A0A2H0UTA1_9BACT</name>
<gene>
    <name evidence="7" type="ORF">COU07_01840</name>
</gene>
<dbReference type="GO" id="GO:0006874">
    <property type="term" value="P:intracellular calcium ion homeostasis"/>
    <property type="evidence" value="ECO:0007669"/>
    <property type="project" value="TreeGrafter"/>
</dbReference>
<evidence type="ECO:0000313" key="7">
    <source>
        <dbReference type="EMBL" id="PIR89639.1"/>
    </source>
</evidence>
<dbReference type="NCBIfam" id="TIGR00367">
    <property type="entry name" value="calcium/sodium antiporter"/>
    <property type="match status" value="1"/>
</dbReference>
<dbReference type="Gene3D" id="6.10.280.80">
    <property type="entry name" value="NCX, peripheral helical region"/>
    <property type="match status" value="1"/>
</dbReference>
<dbReference type="InterPro" id="IPR004481">
    <property type="entry name" value="K/Na/Ca-exchanger"/>
</dbReference>
<dbReference type="GO" id="GO:0005262">
    <property type="term" value="F:calcium channel activity"/>
    <property type="evidence" value="ECO:0007669"/>
    <property type="project" value="TreeGrafter"/>
</dbReference>
<feature type="transmembrane region" description="Helical" evidence="5">
    <location>
        <begin position="101"/>
        <end position="119"/>
    </location>
</feature>
<dbReference type="Pfam" id="PF01699">
    <property type="entry name" value="Na_Ca_ex"/>
    <property type="match status" value="2"/>
</dbReference>
<dbReference type="EMBL" id="PFAZ01000001">
    <property type="protein sequence ID" value="PIR89639.1"/>
    <property type="molecule type" value="Genomic_DNA"/>
</dbReference>
<sequence length="318" mass="33547">MALDLILFVVGFVALLKGADFLVEGASSLAKRFGVSTLFIGLTVVAFGTSMPELVVNIFASANGQSDIAIGNILGSNIANILLILGVAATISGLTLSRGTVWREIPFALWAVLAGAILANDALIDGFDFSLLTRSDGLILLGFFTIFIYYAISVSKDNGIEKIKVEKLPIPRSVIMIALGIVGLIIGGKWIVDGAVTIARAFAVSESLIALTIIAIGTSLPELATSAVAAYKKKSNIAVGNIVGSNIFNIFFVLGISAVIRPIPFSQNLISDVVVALGATVILFFAAFVGNKNAMDRWQGVLFLTLYAIYIVYLVIRG</sequence>
<keyword evidence="4 5" id="KW-0472">Membrane</keyword>
<evidence type="ECO:0000256" key="4">
    <source>
        <dbReference type="ARBA" id="ARBA00023136"/>
    </source>
</evidence>
<protein>
    <submittedName>
        <fullName evidence="7">Sodium:proton exchanger</fullName>
    </submittedName>
</protein>
<dbReference type="GO" id="GO:0005886">
    <property type="term" value="C:plasma membrane"/>
    <property type="evidence" value="ECO:0007669"/>
    <property type="project" value="TreeGrafter"/>
</dbReference>
<evidence type="ECO:0000256" key="5">
    <source>
        <dbReference type="SAM" id="Phobius"/>
    </source>
</evidence>
<keyword evidence="3 5" id="KW-1133">Transmembrane helix</keyword>
<feature type="transmembrane region" description="Helical" evidence="5">
    <location>
        <begin position="300"/>
        <end position="316"/>
    </location>
</feature>
<evidence type="ECO:0000256" key="2">
    <source>
        <dbReference type="ARBA" id="ARBA00022692"/>
    </source>
</evidence>
<proteinExistence type="predicted"/>
<comment type="subcellular location">
    <subcellularLocation>
        <location evidence="1">Membrane</location>
        <topology evidence="1">Multi-pass membrane protein</topology>
    </subcellularLocation>
</comment>
<feature type="transmembrane region" description="Helical" evidence="5">
    <location>
        <begin position="35"/>
        <end position="62"/>
    </location>
</feature>
<feature type="transmembrane region" description="Helical" evidence="5">
    <location>
        <begin position="173"/>
        <end position="192"/>
    </location>
</feature>
<feature type="transmembrane region" description="Helical" evidence="5">
    <location>
        <begin position="68"/>
        <end position="89"/>
    </location>
</feature>
<feature type="transmembrane region" description="Helical" evidence="5">
    <location>
        <begin position="238"/>
        <end position="263"/>
    </location>
</feature>
<dbReference type="PANTHER" id="PTHR10846:SF8">
    <property type="entry name" value="INNER MEMBRANE PROTEIN YRBG"/>
    <property type="match status" value="1"/>
</dbReference>
<dbReference type="Proteomes" id="UP000231157">
    <property type="component" value="Unassembled WGS sequence"/>
</dbReference>
<dbReference type="InterPro" id="IPR004837">
    <property type="entry name" value="NaCa_Exmemb"/>
</dbReference>
<keyword evidence="2 5" id="KW-0812">Transmembrane</keyword>
<evidence type="ECO:0000313" key="8">
    <source>
        <dbReference type="Proteomes" id="UP000231157"/>
    </source>
</evidence>
<dbReference type="AlphaFoldDB" id="A0A2H0UTA1"/>
<accession>A0A2H0UTA1</accession>
<feature type="domain" description="Sodium/calcium exchanger membrane region" evidence="6">
    <location>
        <begin position="5"/>
        <end position="152"/>
    </location>
</feature>
<reference evidence="8" key="1">
    <citation type="submission" date="2017-09" db="EMBL/GenBank/DDBJ databases">
        <title>Depth-based differentiation of microbial function through sediment-hosted aquifers and enrichment of novel symbionts in the deep terrestrial subsurface.</title>
        <authorList>
            <person name="Probst A.J."/>
            <person name="Ladd B."/>
            <person name="Jarett J.K."/>
            <person name="Geller-Mcgrath D.E."/>
            <person name="Sieber C.M.K."/>
            <person name="Emerson J.B."/>
            <person name="Anantharaman K."/>
            <person name="Thomas B.C."/>
            <person name="Malmstrom R."/>
            <person name="Stieglmeier M."/>
            <person name="Klingl A."/>
            <person name="Woyke T."/>
            <person name="Ryan C.M."/>
            <person name="Banfield J.F."/>
        </authorList>
    </citation>
    <scope>NUCLEOTIDE SEQUENCE [LARGE SCALE GENOMIC DNA]</scope>
</reference>
<dbReference type="InterPro" id="IPR044880">
    <property type="entry name" value="NCX_ion-bd_dom_sf"/>
</dbReference>
<feature type="transmembrane region" description="Helical" evidence="5">
    <location>
        <begin position="269"/>
        <end position="288"/>
    </location>
</feature>
<dbReference type="GO" id="GO:0008273">
    <property type="term" value="F:calcium, potassium:sodium antiporter activity"/>
    <property type="evidence" value="ECO:0007669"/>
    <property type="project" value="TreeGrafter"/>
</dbReference>
<dbReference type="Gene3D" id="1.20.1420.30">
    <property type="entry name" value="NCX, central ion-binding region"/>
    <property type="match status" value="1"/>
</dbReference>
<feature type="domain" description="Sodium/calcium exchanger membrane region" evidence="6">
    <location>
        <begin position="173"/>
        <end position="314"/>
    </location>
</feature>
<feature type="transmembrane region" description="Helical" evidence="5">
    <location>
        <begin position="6"/>
        <end position="23"/>
    </location>
</feature>
<comment type="caution">
    <text evidence="7">The sequence shown here is derived from an EMBL/GenBank/DDBJ whole genome shotgun (WGS) entry which is preliminary data.</text>
</comment>